<gene>
    <name evidence="2" type="ORF">BDK51DRAFT_36122</name>
</gene>
<dbReference type="Proteomes" id="UP000269721">
    <property type="component" value="Unassembled WGS sequence"/>
</dbReference>
<keyword evidence="3" id="KW-1185">Reference proteome</keyword>
<name>A0A4V1IQE0_9FUNG</name>
<dbReference type="Pfam" id="PF00780">
    <property type="entry name" value="CNH"/>
    <property type="match status" value="1"/>
</dbReference>
<sequence length="222" mass="24731">MKETKECEFYSLARTRASMYLCVAMSKSIMVLKWAPHPFNKFMKLKEIPIDQKIGCMDIAESSSGELRLYAGTQTSFRAIDLGSLAVEEVAFTGMGMDRLGVCVKGIMFEDSFVICYQNIGVITHADGGRENKTLTWRNPLNFAAKLGTDFLVAGSSSVVDVINRESGKIVHVFETKKDKIRALELLVCRGDKLFLLAEEEKDGMKTSSIILIELLVKDEPV</sequence>
<evidence type="ECO:0000313" key="3">
    <source>
        <dbReference type="Proteomes" id="UP000269721"/>
    </source>
</evidence>
<feature type="domain" description="CNH" evidence="1">
    <location>
        <begin position="2"/>
        <end position="182"/>
    </location>
</feature>
<protein>
    <submittedName>
        <fullName evidence="2">Citron-like protein</fullName>
    </submittedName>
</protein>
<evidence type="ECO:0000259" key="1">
    <source>
        <dbReference type="Pfam" id="PF00780"/>
    </source>
</evidence>
<evidence type="ECO:0000313" key="2">
    <source>
        <dbReference type="EMBL" id="RKO86227.1"/>
    </source>
</evidence>
<reference evidence="3" key="1">
    <citation type="journal article" date="2018" name="Nat. Microbiol.">
        <title>Leveraging single-cell genomics to expand the fungal tree of life.</title>
        <authorList>
            <person name="Ahrendt S.R."/>
            <person name="Quandt C.A."/>
            <person name="Ciobanu D."/>
            <person name="Clum A."/>
            <person name="Salamov A."/>
            <person name="Andreopoulos B."/>
            <person name="Cheng J.F."/>
            <person name="Woyke T."/>
            <person name="Pelin A."/>
            <person name="Henrissat B."/>
            <person name="Reynolds N.K."/>
            <person name="Benny G.L."/>
            <person name="Smith M.E."/>
            <person name="James T.Y."/>
            <person name="Grigoriev I.V."/>
        </authorList>
    </citation>
    <scope>NUCLEOTIDE SEQUENCE [LARGE SCALE GENOMIC DNA]</scope>
</reference>
<dbReference type="InterPro" id="IPR001180">
    <property type="entry name" value="CNH_dom"/>
</dbReference>
<proteinExistence type="predicted"/>
<dbReference type="EMBL" id="KZ998376">
    <property type="protein sequence ID" value="RKO86227.1"/>
    <property type="molecule type" value="Genomic_DNA"/>
</dbReference>
<organism evidence="2 3">
    <name type="scientific">Blyttiomyces helicus</name>
    <dbReference type="NCBI Taxonomy" id="388810"/>
    <lineage>
        <taxon>Eukaryota</taxon>
        <taxon>Fungi</taxon>
        <taxon>Fungi incertae sedis</taxon>
        <taxon>Chytridiomycota</taxon>
        <taxon>Chytridiomycota incertae sedis</taxon>
        <taxon>Chytridiomycetes</taxon>
        <taxon>Chytridiomycetes incertae sedis</taxon>
        <taxon>Blyttiomyces</taxon>
    </lineage>
</organism>
<dbReference type="AlphaFoldDB" id="A0A4V1IQE0"/>
<accession>A0A4V1IQE0</accession>
<dbReference type="OrthoDB" id="8693905at2759"/>